<protein>
    <submittedName>
        <fullName evidence="1">Uncharacterized protein</fullName>
    </submittedName>
</protein>
<proteinExistence type="predicted"/>
<name>A0A4C1VSY0_EUMVA</name>
<dbReference type="EMBL" id="BGZK01000397">
    <property type="protein sequence ID" value="GBP41309.1"/>
    <property type="molecule type" value="Genomic_DNA"/>
</dbReference>
<organism evidence="1 2">
    <name type="scientific">Eumeta variegata</name>
    <name type="common">Bagworm moth</name>
    <name type="synonym">Eumeta japonica</name>
    <dbReference type="NCBI Taxonomy" id="151549"/>
    <lineage>
        <taxon>Eukaryota</taxon>
        <taxon>Metazoa</taxon>
        <taxon>Ecdysozoa</taxon>
        <taxon>Arthropoda</taxon>
        <taxon>Hexapoda</taxon>
        <taxon>Insecta</taxon>
        <taxon>Pterygota</taxon>
        <taxon>Neoptera</taxon>
        <taxon>Endopterygota</taxon>
        <taxon>Lepidoptera</taxon>
        <taxon>Glossata</taxon>
        <taxon>Ditrysia</taxon>
        <taxon>Tineoidea</taxon>
        <taxon>Psychidae</taxon>
        <taxon>Oiketicinae</taxon>
        <taxon>Eumeta</taxon>
    </lineage>
</organism>
<evidence type="ECO:0000313" key="2">
    <source>
        <dbReference type="Proteomes" id="UP000299102"/>
    </source>
</evidence>
<accession>A0A4C1VSY0</accession>
<keyword evidence="2" id="KW-1185">Reference proteome</keyword>
<dbReference type="AlphaFoldDB" id="A0A4C1VSY0"/>
<reference evidence="1 2" key="1">
    <citation type="journal article" date="2019" name="Commun. Biol.">
        <title>The bagworm genome reveals a unique fibroin gene that provides high tensile strength.</title>
        <authorList>
            <person name="Kono N."/>
            <person name="Nakamura H."/>
            <person name="Ohtoshi R."/>
            <person name="Tomita M."/>
            <person name="Numata K."/>
            <person name="Arakawa K."/>
        </authorList>
    </citation>
    <scope>NUCLEOTIDE SEQUENCE [LARGE SCALE GENOMIC DNA]</scope>
</reference>
<gene>
    <name evidence="1" type="ORF">EVAR_25147_1</name>
</gene>
<comment type="caution">
    <text evidence="1">The sequence shown here is derived from an EMBL/GenBank/DDBJ whole genome shotgun (WGS) entry which is preliminary data.</text>
</comment>
<evidence type="ECO:0000313" key="1">
    <source>
        <dbReference type="EMBL" id="GBP41309.1"/>
    </source>
</evidence>
<sequence>MTPWLGEHAKPSVRDIIVAMAKTFISSPRLELGQHRGLNVRAPRSEMKGLRCERRFRIRTRFSDAPAVGESAVSYVSTTFGSAPVRSHRKRRVFTDRPVSFLLLLE</sequence>
<dbReference type="Proteomes" id="UP000299102">
    <property type="component" value="Unassembled WGS sequence"/>
</dbReference>